<gene>
    <name evidence="1" type="ORF">TTRE_0000310001</name>
</gene>
<reference evidence="1" key="2">
    <citation type="submission" date="2014-03" db="EMBL/GenBank/DDBJ databases">
        <title>The whipworm genome and dual-species transcriptomics of an intimate host-pathogen interaction.</title>
        <authorList>
            <person name="Foth B.J."/>
            <person name="Tsai I.J."/>
            <person name="Reid A.J."/>
            <person name="Bancroft A.J."/>
            <person name="Nichol S."/>
            <person name="Tracey A."/>
            <person name="Holroyd N."/>
            <person name="Cotton J.A."/>
            <person name="Stanley E.J."/>
            <person name="Zarowiecki M."/>
            <person name="Liu J.Z."/>
            <person name="Huckvale T."/>
            <person name="Cooper P.J."/>
            <person name="Grencis R.K."/>
            <person name="Berriman M."/>
        </authorList>
    </citation>
    <scope>NUCLEOTIDE SEQUENCE [LARGE SCALE GENOMIC DNA]</scope>
</reference>
<dbReference type="Proteomes" id="UP000030665">
    <property type="component" value="Unassembled WGS sequence"/>
</dbReference>
<organism evidence="1 2">
    <name type="scientific">Trichuris trichiura</name>
    <name type="common">Whipworm</name>
    <name type="synonym">Trichocephalus trichiurus</name>
    <dbReference type="NCBI Taxonomy" id="36087"/>
    <lineage>
        <taxon>Eukaryota</taxon>
        <taxon>Metazoa</taxon>
        <taxon>Ecdysozoa</taxon>
        <taxon>Nematoda</taxon>
        <taxon>Enoplea</taxon>
        <taxon>Dorylaimia</taxon>
        <taxon>Trichinellida</taxon>
        <taxon>Trichuridae</taxon>
        <taxon>Trichuris</taxon>
    </lineage>
</organism>
<dbReference type="AlphaFoldDB" id="A0A077Z812"/>
<sequence>MESHLDPYWLRSTRTRALWLLVIARRGPRPAIGTSIIIRSPICPVKRLKWPPTSCALSYCRANSCDPYMVFRLSIVLNSGKDNRTKGSLTNAATLLEDTLLTFELLS</sequence>
<evidence type="ECO:0000313" key="1">
    <source>
        <dbReference type="EMBL" id="CDW54830.1"/>
    </source>
</evidence>
<dbReference type="EMBL" id="HG805917">
    <property type="protein sequence ID" value="CDW54830.1"/>
    <property type="molecule type" value="Genomic_DNA"/>
</dbReference>
<proteinExistence type="predicted"/>
<protein>
    <submittedName>
        <fullName evidence="1">Uncharacterized protein</fullName>
    </submittedName>
</protein>
<evidence type="ECO:0000313" key="2">
    <source>
        <dbReference type="Proteomes" id="UP000030665"/>
    </source>
</evidence>
<name>A0A077Z812_TRITR</name>
<keyword evidence="2" id="KW-1185">Reference proteome</keyword>
<accession>A0A077Z812</accession>
<reference evidence="1" key="1">
    <citation type="submission" date="2014-01" db="EMBL/GenBank/DDBJ databases">
        <authorList>
            <person name="Aslett M."/>
        </authorList>
    </citation>
    <scope>NUCLEOTIDE SEQUENCE</scope>
</reference>